<keyword evidence="1" id="KW-0175">Coiled coil</keyword>
<protein>
    <submittedName>
        <fullName evidence="2">Uncharacterized protein</fullName>
    </submittedName>
</protein>
<comment type="caution">
    <text evidence="2">The sequence shown here is derived from an EMBL/GenBank/DDBJ whole genome shotgun (WGS) entry which is preliminary data.</text>
</comment>
<reference evidence="2 3" key="1">
    <citation type="submission" date="2019-07" db="EMBL/GenBank/DDBJ databases">
        <title>De Novo Assembly of kiwifruit Actinidia rufa.</title>
        <authorList>
            <person name="Sugita-Konishi S."/>
            <person name="Sato K."/>
            <person name="Mori E."/>
            <person name="Abe Y."/>
            <person name="Kisaki G."/>
            <person name="Hamano K."/>
            <person name="Suezawa K."/>
            <person name="Otani M."/>
            <person name="Fukuda T."/>
            <person name="Manabe T."/>
            <person name="Gomi K."/>
            <person name="Tabuchi M."/>
            <person name="Akimitsu K."/>
            <person name="Kataoka I."/>
        </authorList>
    </citation>
    <scope>NUCLEOTIDE SEQUENCE [LARGE SCALE GENOMIC DNA]</scope>
    <source>
        <strain evidence="3">cv. Fuchu</strain>
    </source>
</reference>
<name>A0A7J0HGB7_9ERIC</name>
<dbReference type="AlphaFoldDB" id="A0A7J0HGB7"/>
<organism evidence="2 3">
    <name type="scientific">Actinidia rufa</name>
    <dbReference type="NCBI Taxonomy" id="165716"/>
    <lineage>
        <taxon>Eukaryota</taxon>
        <taxon>Viridiplantae</taxon>
        <taxon>Streptophyta</taxon>
        <taxon>Embryophyta</taxon>
        <taxon>Tracheophyta</taxon>
        <taxon>Spermatophyta</taxon>
        <taxon>Magnoliopsida</taxon>
        <taxon>eudicotyledons</taxon>
        <taxon>Gunneridae</taxon>
        <taxon>Pentapetalae</taxon>
        <taxon>asterids</taxon>
        <taxon>Ericales</taxon>
        <taxon>Actinidiaceae</taxon>
        <taxon>Actinidia</taxon>
    </lineage>
</organism>
<dbReference type="OrthoDB" id="1302579at2759"/>
<keyword evidence="3" id="KW-1185">Reference proteome</keyword>
<evidence type="ECO:0000313" key="2">
    <source>
        <dbReference type="EMBL" id="GFZ21774.1"/>
    </source>
</evidence>
<sequence length="409" mass="45199">MWVNHESFQDLVRNSWEMQDEGTAMFRICKKLKALKGPLKTLNKVHFSHISARAEAAEEELLQAQQKLHDNAANQQLQSEIPELRSKSLKLANAEMSFCSQLAKAKFLKNSDKGTKFFHNLIKSQCAKSHISSISLEDGTRSSSHSQVSEAFVKYYTELLGSKGVCTRLNKDIVSKGRCLDHDQAASLIQAVTEEDIKNALFSIGEDKAPGPDGFSSCFFKKAWGTVGLKISLSKSSFFSAGISDMDLEIIKDITGFPQGSFPFKYLGIPVAASRLSIAQYSPLIDRISDSISAWAGATLSYAGRTELIRSVLQGVECYWLSILPIPAGVKAKIVQLCRNFLWSGKCTTSKKPLVAWRDVNLPKSEGGLGIWNSKSLEQSLALQNSMGYPSEERHYLGPMGPPNLYETQ</sequence>
<feature type="coiled-coil region" evidence="1">
    <location>
        <begin position="47"/>
        <end position="74"/>
    </location>
</feature>
<evidence type="ECO:0000313" key="3">
    <source>
        <dbReference type="Proteomes" id="UP000585474"/>
    </source>
</evidence>
<dbReference type="PANTHER" id="PTHR33116:SF80">
    <property type="entry name" value="REVERSE TRANSCRIPTASE ZINC-BINDING DOMAIN-CONTAINING PROTEIN"/>
    <property type="match status" value="1"/>
</dbReference>
<dbReference type="PANTHER" id="PTHR33116">
    <property type="entry name" value="REVERSE TRANSCRIPTASE ZINC-BINDING DOMAIN-CONTAINING PROTEIN-RELATED-RELATED"/>
    <property type="match status" value="1"/>
</dbReference>
<gene>
    <name evidence="2" type="ORF">Acr_29g0009360</name>
</gene>
<proteinExistence type="predicted"/>
<dbReference type="EMBL" id="BJWL01000029">
    <property type="protein sequence ID" value="GFZ21774.1"/>
    <property type="molecule type" value="Genomic_DNA"/>
</dbReference>
<dbReference type="Proteomes" id="UP000585474">
    <property type="component" value="Unassembled WGS sequence"/>
</dbReference>
<evidence type="ECO:0000256" key="1">
    <source>
        <dbReference type="SAM" id="Coils"/>
    </source>
</evidence>
<accession>A0A7J0HGB7</accession>